<keyword evidence="1" id="KW-1133">Transmembrane helix</keyword>
<proteinExistence type="predicted"/>
<keyword evidence="1" id="KW-0472">Membrane</keyword>
<organism evidence="2 3">
    <name type="scientific">Urechidicola vernalis</name>
    <dbReference type="NCBI Taxonomy" id="3075600"/>
    <lineage>
        <taxon>Bacteria</taxon>
        <taxon>Pseudomonadati</taxon>
        <taxon>Bacteroidota</taxon>
        <taxon>Flavobacteriia</taxon>
        <taxon>Flavobacteriales</taxon>
        <taxon>Flavobacteriaceae</taxon>
        <taxon>Urechidicola</taxon>
    </lineage>
</organism>
<evidence type="ECO:0000313" key="3">
    <source>
        <dbReference type="Proteomes" id="UP001252186"/>
    </source>
</evidence>
<keyword evidence="1" id="KW-0812">Transmembrane</keyword>
<evidence type="ECO:0000313" key="2">
    <source>
        <dbReference type="EMBL" id="MDT0554097.1"/>
    </source>
</evidence>
<dbReference type="InterPro" id="IPR045749">
    <property type="entry name" value="DUF6090"/>
</dbReference>
<dbReference type="EMBL" id="JAVRHV010000007">
    <property type="protein sequence ID" value="MDT0554097.1"/>
    <property type="molecule type" value="Genomic_DNA"/>
</dbReference>
<gene>
    <name evidence="2" type="ORF">RM519_12625</name>
</gene>
<keyword evidence="3" id="KW-1185">Reference proteome</keyword>
<feature type="transmembrane region" description="Helical" evidence="1">
    <location>
        <begin position="12"/>
        <end position="29"/>
    </location>
</feature>
<sequence length="226" mass="26473">MENNTGKYLKYAVGEIVLVVIGILIALQINNWNNNKKSNAAETKLLKELLQDTKSDSIFFKSRMDHMYNHMELSQNLNLIYDESANDSIKSILYGDYPIFDISMAYQASVVINFKNKIDEFSNDSIQQLIRDYILQHHYIELAYEQKDRFFEKYAGESHLFYSDKMIALNENSTIEEFYNAIEFKKHHKTINYLNGTVENSLLRTQLLLNINNDLIQFINTVLNEN</sequence>
<protein>
    <submittedName>
        <fullName evidence="2">DUF6090 family protein</fullName>
    </submittedName>
</protein>
<evidence type="ECO:0000256" key="1">
    <source>
        <dbReference type="SAM" id="Phobius"/>
    </source>
</evidence>
<reference evidence="2 3" key="1">
    <citation type="submission" date="2023-09" db="EMBL/GenBank/DDBJ databases">
        <authorList>
            <person name="Rey-Velasco X."/>
        </authorList>
    </citation>
    <scope>NUCLEOTIDE SEQUENCE [LARGE SCALE GENOMIC DNA]</scope>
    <source>
        <strain evidence="2 3">P050</strain>
    </source>
</reference>
<comment type="caution">
    <text evidence="2">The sequence shown here is derived from an EMBL/GenBank/DDBJ whole genome shotgun (WGS) entry which is preliminary data.</text>
</comment>
<dbReference type="Proteomes" id="UP001252186">
    <property type="component" value="Unassembled WGS sequence"/>
</dbReference>
<accession>A0ABU2Y7U2</accession>
<name>A0ABU2Y7U2_9FLAO</name>
<dbReference type="RefSeq" id="WP_311594181.1">
    <property type="nucleotide sequence ID" value="NZ_JAVRHV010000007.1"/>
</dbReference>
<dbReference type="Pfam" id="PF19578">
    <property type="entry name" value="DUF6090"/>
    <property type="match status" value="1"/>
</dbReference>